<evidence type="ECO:0000313" key="1">
    <source>
        <dbReference type="EMBL" id="GIQ63499.1"/>
    </source>
</evidence>
<dbReference type="EMBL" id="BOVJ01000064">
    <property type="protein sequence ID" value="GIQ63499.1"/>
    <property type="molecule type" value="Genomic_DNA"/>
</dbReference>
<gene>
    <name evidence="1" type="ORF">PACILC2_20670</name>
</gene>
<keyword evidence="2" id="KW-1185">Reference proteome</keyword>
<organism evidence="1 2">
    <name type="scientific">Paenibacillus cisolokensis</name>
    <dbReference type="NCBI Taxonomy" id="1658519"/>
    <lineage>
        <taxon>Bacteria</taxon>
        <taxon>Bacillati</taxon>
        <taxon>Bacillota</taxon>
        <taxon>Bacilli</taxon>
        <taxon>Bacillales</taxon>
        <taxon>Paenibacillaceae</taxon>
        <taxon>Paenibacillus</taxon>
    </lineage>
</organism>
<accession>A0ABQ4N5T7</accession>
<evidence type="ECO:0000313" key="2">
    <source>
        <dbReference type="Proteomes" id="UP000680304"/>
    </source>
</evidence>
<evidence type="ECO:0008006" key="3">
    <source>
        <dbReference type="Google" id="ProtNLM"/>
    </source>
</evidence>
<dbReference type="Proteomes" id="UP000680304">
    <property type="component" value="Unassembled WGS sequence"/>
</dbReference>
<dbReference type="InterPro" id="IPR025622">
    <property type="entry name" value="YqzE"/>
</dbReference>
<protein>
    <recommendedName>
        <fullName evidence="3">YqzE family protein</fullName>
    </recommendedName>
</protein>
<dbReference type="Pfam" id="PF14038">
    <property type="entry name" value="YqzE"/>
    <property type="match status" value="1"/>
</dbReference>
<dbReference type="RefSeq" id="WP_062493407.1">
    <property type="nucleotide sequence ID" value="NZ_BOVJ01000064.1"/>
</dbReference>
<reference evidence="1 2" key="1">
    <citation type="submission" date="2021-04" db="EMBL/GenBank/DDBJ databases">
        <title>Draft genome sequence of Paenibacillus cisolokensis, LC2-13A.</title>
        <authorList>
            <person name="Uke A."/>
            <person name="Chhe C."/>
            <person name="Baramee S."/>
            <person name="Kosugi A."/>
        </authorList>
    </citation>
    <scope>NUCLEOTIDE SEQUENCE [LARGE SCALE GENOMIC DNA]</scope>
    <source>
        <strain evidence="1 2">LC2-13A</strain>
    </source>
</reference>
<proteinExistence type="predicted"/>
<name>A0ABQ4N5T7_9BACL</name>
<comment type="caution">
    <text evidence="1">The sequence shown here is derived from an EMBL/GenBank/DDBJ whole genome shotgun (WGS) entry which is preliminary data.</text>
</comment>
<sequence length="80" mass="9896">MADADEYIKYITERFVQYIETPKEERRRSRSEARSARGPWHVRWFGMAPASIAMWWNNRRWRSFKDKLSVKFPFRQKQVK</sequence>